<comment type="caution">
    <text evidence="1">The sequence shown here is derived from an EMBL/GenBank/DDBJ whole genome shotgun (WGS) entry which is preliminary data.</text>
</comment>
<proteinExistence type="predicted"/>
<protein>
    <submittedName>
        <fullName evidence="1">Uncharacterized protein</fullName>
    </submittedName>
</protein>
<reference evidence="2" key="1">
    <citation type="submission" date="2023-07" db="EMBL/GenBank/DDBJ databases">
        <title>Study on multiphase classification of strain Alteromonas salexigens isolated from the Yellow Sea.</title>
        <authorList>
            <person name="Sun L."/>
        </authorList>
    </citation>
    <scope>NUCLEOTIDE SEQUENCE [LARGE SCALE GENOMIC DNA]</scope>
    <source>
        <strain evidence="2">ASW11-19</strain>
    </source>
</reference>
<gene>
    <name evidence="1" type="ORF">OCL06_11655</name>
</gene>
<dbReference type="Proteomes" id="UP001209257">
    <property type="component" value="Unassembled WGS sequence"/>
</dbReference>
<name>A0ABT2VQA1_9ALTE</name>
<evidence type="ECO:0000313" key="1">
    <source>
        <dbReference type="EMBL" id="MCU7555249.1"/>
    </source>
</evidence>
<sequence length="93" mass="10455">MKNENTQLIGQALQIRDKIFAKRHSIPNNLQGEWQKLAEKTACFDSTRLFNGAVKGSPAKKPCVFRGSASELSKLISKLKAFNVKLTQSQFHH</sequence>
<evidence type="ECO:0000313" key="2">
    <source>
        <dbReference type="Proteomes" id="UP001209257"/>
    </source>
</evidence>
<dbReference type="EMBL" id="JAOTJC010000008">
    <property type="protein sequence ID" value="MCU7555249.1"/>
    <property type="molecule type" value="Genomic_DNA"/>
</dbReference>
<keyword evidence="2" id="KW-1185">Reference proteome</keyword>
<dbReference type="RefSeq" id="WP_262994707.1">
    <property type="nucleotide sequence ID" value="NZ_JAOTJC010000008.1"/>
</dbReference>
<accession>A0ABT2VQA1</accession>
<organism evidence="1 2">
    <name type="scientific">Alteromonas salexigens</name>
    <dbReference type="NCBI Taxonomy" id="2982530"/>
    <lineage>
        <taxon>Bacteria</taxon>
        <taxon>Pseudomonadati</taxon>
        <taxon>Pseudomonadota</taxon>
        <taxon>Gammaproteobacteria</taxon>
        <taxon>Alteromonadales</taxon>
        <taxon>Alteromonadaceae</taxon>
        <taxon>Alteromonas/Salinimonas group</taxon>
        <taxon>Alteromonas</taxon>
    </lineage>
</organism>